<evidence type="ECO:0000313" key="1">
    <source>
        <dbReference type="EMBL" id="OYR19305.1"/>
    </source>
</evidence>
<dbReference type="InterPro" id="IPR027839">
    <property type="entry name" value="DUF4432"/>
</dbReference>
<dbReference type="Pfam" id="PF14486">
    <property type="entry name" value="DUF4432"/>
    <property type="match status" value="1"/>
</dbReference>
<dbReference type="Proteomes" id="UP000215590">
    <property type="component" value="Unassembled WGS sequence"/>
</dbReference>
<protein>
    <submittedName>
        <fullName evidence="1">Putative monosaccharide-transporting ATPase</fullName>
    </submittedName>
</protein>
<dbReference type="EMBL" id="NNRJ01000018">
    <property type="protein sequence ID" value="OYR19305.1"/>
    <property type="molecule type" value="Genomic_DNA"/>
</dbReference>
<dbReference type="InterPro" id="IPR011013">
    <property type="entry name" value="Gal_mutarotase_sf_dom"/>
</dbReference>
<dbReference type="GO" id="GO:0003824">
    <property type="term" value="F:catalytic activity"/>
    <property type="evidence" value="ECO:0007669"/>
    <property type="project" value="InterPro"/>
</dbReference>
<comment type="caution">
    <text evidence="1">The sequence shown here is derived from an EMBL/GenBank/DDBJ whole genome shotgun (WGS) entry which is preliminary data.</text>
</comment>
<dbReference type="SUPFAM" id="SSF74650">
    <property type="entry name" value="Galactose mutarotase-like"/>
    <property type="match status" value="1"/>
</dbReference>
<dbReference type="GO" id="GO:0005975">
    <property type="term" value="P:carbohydrate metabolic process"/>
    <property type="evidence" value="ECO:0007669"/>
    <property type="project" value="InterPro"/>
</dbReference>
<dbReference type="RefSeq" id="WP_094506691.1">
    <property type="nucleotide sequence ID" value="NZ_JBHEEK010000008.1"/>
</dbReference>
<dbReference type="InterPro" id="IPR014718">
    <property type="entry name" value="GH-type_carb-bd"/>
</dbReference>
<dbReference type="OrthoDB" id="146552at2"/>
<name>A0A256FWT2_9HYPH</name>
<dbReference type="CDD" id="cd09269">
    <property type="entry name" value="deoxyribose_mutarotase"/>
    <property type="match status" value="1"/>
</dbReference>
<organism evidence="1 2">
    <name type="scientific">Brucella thiophenivorans</name>
    <dbReference type="NCBI Taxonomy" id="571255"/>
    <lineage>
        <taxon>Bacteria</taxon>
        <taxon>Pseudomonadati</taxon>
        <taxon>Pseudomonadota</taxon>
        <taxon>Alphaproteobacteria</taxon>
        <taxon>Hyphomicrobiales</taxon>
        <taxon>Brucellaceae</taxon>
        <taxon>Brucella/Ochrobactrum group</taxon>
        <taxon>Brucella</taxon>
    </lineage>
</organism>
<gene>
    <name evidence="1" type="ORF">CEV31_1875</name>
</gene>
<evidence type="ECO:0000313" key="2">
    <source>
        <dbReference type="Proteomes" id="UP000215590"/>
    </source>
</evidence>
<proteinExistence type="predicted"/>
<keyword evidence="2" id="KW-1185">Reference proteome</keyword>
<sequence length="360" mass="39989">MQDIEFHLRREHFTEQPHIIASADGLSVTAFRYPSGIEALLIENDRGNIIVLPFMGQMVWGAEFDGVDLTMGNSFSMPRPATTIVETYGCFAFHSGMLRNGCPSPQDNHLLHGEMACGKMDKAGLLFGEDEQGAFVEVTGEYEYVMGFGAHYLARPSVRLHAKETLFDITMDVENLSSAPMELMYMCHVNFAHEDGARIVQPVAFTPQNVQVRTSVPGHVTPNDDYLSFIDQLAADPSAMEVLNEPERYDPEQVFYIRDLPADSEGQTHQMMQLPDGDGFAISYPLKAFPKTVRWILVNGDAQVAAFALPSTCEPEGYLAEKAKNNVRILASGERAIFPVRLGYLDQPSAEQFEAKIKAL</sequence>
<accession>A0A256FWT2</accession>
<dbReference type="AlphaFoldDB" id="A0A256FWT2"/>
<dbReference type="Gene3D" id="2.70.98.10">
    <property type="match status" value="1"/>
</dbReference>
<reference evidence="1 2" key="1">
    <citation type="submission" date="2017-07" db="EMBL/GenBank/DDBJ databases">
        <title>Phylogenetic study on the rhizospheric bacterium Ochrobactrum sp. A44.</title>
        <authorList>
            <person name="Krzyzanowska D.M."/>
            <person name="Ossowicki A."/>
            <person name="Rajewska M."/>
            <person name="Maciag T."/>
            <person name="Kaczynski Z."/>
            <person name="Czerwicka M."/>
            <person name="Jafra S."/>
        </authorList>
    </citation>
    <scope>NUCLEOTIDE SEQUENCE [LARGE SCALE GENOMIC DNA]</scope>
    <source>
        <strain evidence="1 2">DSM 7216</strain>
    </source>
</reference>
<dbReference type="GO" id="GO:0030246">
    <property type="term" value="F:carbohydrate binding"/>
    <property type="evidence" value="ECO:0007669"/>
    <property type="project" value="InterPro"/>
</dbReference>